<dbReference type="Proteomes" id="UP000265618">
    <property type="component" value="Unassembled WGS sequence"/>
</dbReference>
<comment type="caution">
    <text evidence="2">The sequence shown here is derived from an EMBL/GenBank/DDBJ whole genome shotgun (WGS) entry which is preliminary data.</text>
</comment>
<accession>A0A391NIH9</accession>
<proteinExistence type="predicted"/>
<keyword evidence="3" id="KW-1185">Reference proteome</keyword>
<reference evidence="2 3" key="1">
    <citation type="journal article" date="2018" name="PLoS ONE">
        <title>The draft genome of Kipferlia bialata reveals reductive genome evolution in fornicate parasites.</title>
        <authorList>
            <person name="Tanifuji G."/>
            <person name="Takabayashi S."/>
            <person name="Kume K."/>
            <person name="Takagi M."/>
            <person name="Nakayama T."/>
            <person name="Kamikawa R."/>
            <person name="Inagaki Y."/>
            <person name="Hashimoto T."/>
        </authorList>
    </citation>
    <scope>NUCLEOTIDE SEQUENCE [LARGE SCALE GENOMIC DNA]</scope>
    <source>
        <strain evidence="2">NY0173</strain>
    </source>
</reference>
<feature type="compositionally biased region" description="Gly residues" evidence="1">
    <location>
        <begin position="153"/>
        <end position="166"/>
    </location>
</feature>
<organism evidence="2 3">
    <name type="scientific">Kipferlia bialata</name>
    <dbReference type="NCBI Taxonomy" id="797122"/>
    <lineage>
        <taxon>Eukaryota</taxon>
        <taxon>Metamonada</taxon>
        <taxon>Carpediemonas-like organisms</taxon>
        <taxon>Kipferlia</taxon>
    </lineage>
</organism>
<feature type="non-terminal residue" evidence="2">
    <location>
        <position position="181"/>
    </location>
</feature>
<evidence type="ECO:0000256" key="1">
    <source>
        <dbReference type="SAM" id="MobiDB-lite"/>
    </source>
</evidence>
<gene>
    <name evidence="2" type="ORF">KIPB_001081</name>
</gene>
<protein>
    <submittedName>
        <fullName evidence="2">Uncharacterized protein</fullName>
    </submittedName>
</protein>
<feature type="compositionally biased region" description="Gly residues" evidence="1">
    <location>
        <begin position="134"/>
        <end position="146"/>
    </location>
</feature>
<dbReference type="EMBL" id="BDIP01000140">
    <property type="protein sequence ID" value="GCA62081.1"/>
    <property type="molecule type" value="Genomic_DNA"/>
</dbReference>
<evidence type="ECO:0000313" key="2">
    <source>
        <dbReference type="EMBL" id="GCA62081.1"/>
    </source>
</evidence>
<feature type="region of interest" description="Disordered" evidence="1">
    <location>
        <begin position="120"/>
        <end position="181"/>
    </location>
</feature>
<sequence>MGRFIPPRKQYTSKGCGLILTIVLVVQLLLLLPVAGWVSVAYFSGTLMNSDPSVEVDQTALVQINAETGFMVTAAGEEVVPSFEEISTSSISVEEDLQVGGDVVVSGVFTAMITPRESSSGTKQVGAAEVASAGGKGTGKGTGKGGYSFSSGSGTGEGGSGHGSSGLGPSVSGKATETEFQ</sequence>
<name>A0A391NIH9_9EUKA</name>
<evidence type="ECO:0000313" key="3">
    <source>
        <dbReference type="Proteomes" id="UP000265618"/>
    </source>
</evidence>
<dbReference type="AlphaFoldDB" id="A0A391NIH9"/>